<reference evidence="9 10" key="1">
    <citation type="journal article" name="Front. Microbiol.">
        <title>Sugar Metabolism of the First Thermophilic Planctomycete Thermogutta terrifontis: Comparative Genomic and Transcriptomic Approaches.</title>
        <authorList>
            <person name="Elcheninov A.G."/>
            <person name="Menzel P."/>
            <person name="Gudbergsdottir S.R."/>
            <person name="Slesarev A.I."/>
            <person name="Kadnikov V.V."/>
            <person name="Krogh A."/>
            <person name="Bonch-Osmolovskaya E.A."/>
            <person name="Peng X."/>
            <person name="Kublanov I.V."/>
        </authorList>
    </citation>
    <scope>NUCLEOTIDE SEQUENCE [LARGE SCALE GENOMIC DNA]</scope>
    <source>
        <strain evidence="9 10">R1</strain>
    </source>
</reference>
<keyword evidence="10" id="KW-1185">Reference proteome</keyword>
<dbReference type="Proteomes" id="UP000215086">
    <property type="component" value="Chromosome"/>
</dbReference>
<evidence type="ECO:0000313" key="9">
    <source>
        <dbReference type="EMBL" id="ASV74874.1"/>
    </source>
</evidence>
<dbReference type="Gene3D" id="3.30.1360.30">
    <property type="entry name" value="GAD-like domain"/>
    <property type="match status" value="1"/>
</dbReference>
<feature type="binding site" evidence="7">
    <location>
        <position position="508"/>
    </location>
    <ligand>
        <name>L-aspartate</name>
        <dbReference type="ChEBI" id="CHEBI:29991"/>
    </ligand>
</feature>
<evidence type="ECO:0000256" key="3">
    <source>
        <dbReference type="ARBA" id="ARBA00022741"/>
    </source>
</evidence>
<feature type="binding site" evidence="7">
    <location>
        <begin position="237"/>
        <end position="239"/>
    </location>
    <ligand>
        <name>ATP</name>
        <dbReference type="ChEBI" id="CHEBI:30616"/>
    </ligand>
</feature>
<organism evidence="9 10">
    <name type="scientific">Thermogutta terrifontis</name>
    <dbReference type="NCBI Taxonomy" id="1331910"/>
    <lineage>
        <taxon>Bacteria</taxon>
        <taxon>Pseudomonadati</taxon>
        <taxon>Planctomycetota</taxon>
        <taxon>Planctomycetia</taxon>
        <taxon>Pirellulales</taxon>
        <taxon>Thermoguttaceae</taxon>
        <taxon>Thermogutta</taxon>
    </lineage>
</organism>
<keyword evidence="2 7" id="KW-0436">Ligase</keyword>
<dbReference type="GO" id="GO:0005524">
    <property type="term" value="F:ATP binding"/>
    <property type="evidence" value="ECO:0007669"/>
    <property type="project" value="UniProtKB-UniRule"/>
</dbReference>
<keyword evidence="4 7" id="KW-0067">ATP-binding</keyword>
<dbReference type="InterPro" id="IPR004524">
    <property type="entry name" value="Asp-tRNA-ligase_1"/>
</dbReference>
<dbReference type="GO" id="GO:0003676">
    <property type="term" value="F:nucleic acid binding"/>
    <property type="evidence" value="ECO:0007669"/>
    <property type="project" value="InterPro"/>
</dbReference>
<dbReference type="SUPFAM" id="SSF55681">
    <property type="entry name" value="Class II aaRS and biotin synthetases"/>
    <property type="match status" value="1"/>
</dbReference>
<dbReference type="HAMAP" id="MF_00044">
    <property type="entry name" value="Asp_tRNA_synth_type1"/>
    <property type="match status" value="1"/>
</dbReference>
<dbReference type="GO" id="GO:0005737">
    <property type="term" value="C:cytoplasm"/>
    <property type="evidence" value="ECO:0007669"/>
    <property type="project" value="UniProtKB-SubCell"/>
</dbReference>
<dbReference type="PRINTS" id="PR01042">
    <property type="entry name" value="TRNASYNTHASP"/>
</dbReference>
<name>A0A286RFZ0_9BACT</name>
<feature type="site" description="Important for tRNA non-discrimination" evidence="7">
    <location>
        <position position="99"/>
    </location>
</feature>
<evidence type="ECO:0000256" key="7">
    <source>
        <dbReference type="HAMAP-Rule" id="MF_00044"/>
    </source>
</evidence>
<evidence type="ECO:0000256" key="2">
    <source>
        <dbReference type="ARBA" id="ARBA00022598"/>
    </source>
</evidence>
<gene>
    <name evidence="7" type="primary">aspS</name>
    <name evidence="9" type="ORF">THTE_2272</name>
</gene>
<dbReference type="InterPro" id="IPR012340">
    <property type="entry name" value="NA-bd_OB-fold"/>
</dbReference>
<dbReference type="EC" id="6.1.1.23" evidence="7"/>
<dbReference type="PANTHER" id="PTHR22594">
    <property type="entry name" value="ASPARTYL/LYSYL-TRNA SYNTHETASE"/>
    <property type="match status" value="1"/>
</dbReference>
<comment type="subcellular location">
    <subcellularLocation>
        <location evidence="7">Cytoplasm</location>
    </subcellularLocation>
</comment>
<dbReference type="InterPro" id="IPR004364">
    <property type="entry name" value="Aa-tRNA-synt_II"/>
</dbReference>
<dbReference type="InterPro" id="IPR029351">
    <property type="entry name" value="GAD_dom"/>
</dbReference>
<protein>
    <recommendedName>
        <fullName evidence="7">Aspartate--tRNA(Asp/Asn) ligase</fullName>
        <ecNumber evidence="7">6.1.1.23</ecNumber>
    </recommendedName>
    <alternativeName>
        <fullName evidence="7">Aspartyl-tRNA synthetase</fullName>
        <shortName evidence="7">AspRS</shortName>
    </alternativeName>
    <alternativeName>
        <fullName evidence="7">Non-discriminating aspartyl-tRNA synthetase</fullName>
        <shortName evidence="7">ND-AspRS</shortName>
    </alternativeName>
</protein>
<dbReference type="InterPro" id="IPR045864">
    <property type="entry name" value="aa-tRNA-synth_II/BPL/LPL"/>
</dbReference>
<dbReference type="GO" id="GO:0006422">
    <property type="term" value="P:aspartyl-tRNA aminoacylation"/>
    <property type="evidence" value="ECO:0007669"/>
    <property type="project" value="UniProtKB-UniRule"/>
</dbReference>
<dbReference type="InterPro" id="IPR006195">
    <property type="entry name" value="aa-tRNA-synth_II"/>
</dbReference>
<dbReference type="AlphaFoldDB" id="A0A286RFZ0"/>
<dbReference type="PANTHER" id="PTHR22594:SF5">
    <property type="entry name" value="ASPARTATE--TRNA LIGASE, MITOCHONDRIAL"/>
    <property type="match status" value="1"/>
</dbReference>
<dbReference type="KEGG" id="ttf:THTE_2272"/>
<feature type="binding site" evidence="7">
    <location>
        <begin position="553"/>
        <end position="556"/>
    </location>
    <ligand>
        <name>ATP</name>
        <dbReference type="ChEBI" id="CHEBI:30616"/>
    </ligand>
</feature>
<feature type="site" description="Important for tRNA non-discrimination" evidence="7">
    <location>
        <position position="47"/>
    </location>
</feature>
<feature type="binding site" evidence="7">
    <location>
        <position position="237"/>
    </location>
    <ligand>
        <name>L-aspartate</name>
        <dbReference type="ChEBI" id="CHEBI:29991"/>
    </ligand>
</feature>
<dbReference type="CDD" id="cd00777">
    <property type="entry name" value="AspRS_core"/>
    <property type="match status" value="1"/>
</dbReference>
<keyword evidence="6 7" id="KW-0030">Aminoacyl-tRNA synthetase</keyword>
<dbReference type="InterPro" id="IPR047089">
    <property type="entry name" value="Asp-tRNA-ligase_1_N"/>
</dbReference>
<evidence type="ECO:0000256" key="6">
    <source>
        <dbReference type="ARBA" id="ARBA00023146"/>
    </source>
</evidence>
<evidence type="ECO:0000256" key="1">
    <source>
        <dbReference type="ARBA" id="ARBA00006303"/>
    </source>
</evidence>
<comment type="catalytic activity">
    <reaction evidence="7">
        <text>tRNA(Asx) + L-aspartate + ATP = L-aspartyl-tRNA(Asx) + AMP + diphosphate</text>
        <dbReference type="Rhea" id="RHEA:18349"/>
        <dbReference type="Rhea" id="RHEA-COMP:9710"/>
        <dbReference type="Rhea" id="RHEA-COMP:9711"/>
        <dbReference type="ChEBI" id="CHEBI:29991"/>
        <dbReference type="ChEBI" id="CHEBI:30616"/>
        <dbReference type="ChEBI" id="CHEBI:33019"/>
        <dbReference type="ChEBI" id="CHEBI:78442"/>
        <dbReference type="ChEBI" id="CHEBI:78516"/>
        <dbReference type="ChEBI" id="CHEBI:456215"/>
        <dbReference type="EC" id="6.1.1.23"/>
    </reaction>
</comment>
<dbReference type="InterPro" id="IPR004115">
    <property type="entry name" value="GAD-like_sf"/>
</dbReference>
<dbReference type="NCBIfam" id="TIGR00459">
    <property type="entry name" value="aspS_bact"/>
    <property type="match status" value="1"/>
</dbReference>
<dbReference type="Gene3D" id="3.30.930.10">
    <property type="entry name" value="Bira Bifunctional Protein, Domain 2"/>
    <property type="match status" value="1"/>
</dbReference>
<dbReference type="InterPro" id="IPR004365">
    <property type="entry name" value="NA-bd_OB_tRNA"/>
</dbReference>
<dbReference type="GO" id="GO:0050560">
    <property type="term" value="F:aspartate-tRNA(Asn) ligase activity"/>
    <property type="evidence" value="ECO:0007669"/>
    <property type="project" value="UniProtKB-EC"/>
</dbReference>
<sequence>MDGLQGRLFCGKGVEALLRTHTCGELRLQHVGQRVTLCGWVDTYRDHKGVLFVDLRDRYGKTQIVFSCDAGEELHQLARSLRPEYVIRVTGIVERRPEGTENPKLATGEIEVRAEECEVLNRAVTPPFLPSAPDLPGEEIRLRYRYLDLRRPMMQQILMLRHRMVKIMRDYFDELGFIEVETPMLGRSTPEGARDYLVPSRIQKGTFYALPQSPQLYKQILMVAGYDRYVQIARCFRDEDLRADRQPEFTQLDLEMSFVDANDVMTVVEGLMARLFKEILGKELALPLPRMTYDEAMERFGHDAPDLRFGMELTDITDIARECDFRVFREAAETGQRVRGLVVPGGATRYSRKHIDEMTEWVKQDFGAKGLVWFRVEEGNVLNSTVAKNFSESHLKAIGEKMKARAGDLLLFVADTFDVTCKALYGLRKRFGAELGLYDPRDMHLSWIVEFPMFAIDQEDGGWTAMHHPFTSPRPQDREFLKSDPGRCRAQAYDLVLNGTEVGGGTIRIHNPELQQEVFEILGIDEARAKDRFGFLLEALQYGAPPHGGIALGVDRLVAIFAGVDSIRDCIAFPKTQRAVDLMTGAPSEVDPKQLKELGIKIEK</sequence>
<feature type="binding site" evidence="7">
    <location>
        <position position="501"/>
    </location>
    <ligand>
        <name>ATP</name>
        <dbReference type="ChEBI" id="CHEBI:30616"/>
    </ligand>
</feature>
<dbReference type="CDD" id="cd04317">
    <property type="entry name" value="EcAspRS_like_N"/>
    <property type="match status" value="1"/>
</dbReference>
<proteinExistence type="inferred from homology"/>
<dbReference type="Pfam" id="PF02938">
    <property type="entry name" value="GAD"/>
    <property type="match status" value="1"/>
</dbReference>
<evidence type="ECO:0000313" key="10">
    <source>
        <dbReference type="Proteomes" id="UP000215086"/>
    </source>
</evidence>
<feature type="binding site" evidence="7">
    <location>
        <position position="191"/>
    </location>
    <ligand>
        <name>L-aspartate</name>
        <dbReference type="ChEBI" id="CHEBI:29991"/>
    </ligand>
</feature>
<feature type="region of interest" description="Aspartate" evidence="7">
    <location>
        <begin position="215"/>
        <end position="218"/>
    </location>
</feature>
<dbReference type="Gene3D" id="2.40.50.140">
    <property type="entry name" value="Nucleic acid-binding proteins"/>
    <property type="match status" value="1"/>
</dbReference>
<keyword evidence="5 7" id="KW-0648">Protein biosynthesis</keyword>
<dbReference type="Pfam" id="PF00152">
    <property type="entry name" value="tRNA-synt_2"/>
    <property type="match status" value="1"/>
</dbReference>
<dbReference type="SUPFAM" id="SSF55261">
    <property type="entry name" value="GAD domain-like"/>
    <property type="match status" value="1"/>
</dbReference>
<dbReference type="NCBIfam" id="NF001750">
    <property type="entry name" value="PRK00476.1"/>
    <property type="match status" value="1"/>
</dbReference>
<dbReference type="GO" id="GO:0004815">
    <property type="term" value="F:aspartate-tRNA ligase activity"/>
    <property type="evidence" value="ECO:0007669"/>
    <property type="project" value="UniProtKB-UniRule"/>
</dbReference>
<feature type="binding site" evidence="7">
    <location>
        <position position="467"/>
    </location>
    <ligand>
        <name>L-aspartate</name>
        <dbReference type="ChEBI" id="CHEBI:29991"/>
    </ligand>
</feature>
<dbReference type="PROSITE" id="PS50862">
    <property type="entry name" value="AA_TRNA_LIGASE_II"/>
    <property type="match status" value="1"/>
</dbReference>
<dbReference type="Pfam" id="PF01336">
    <property type="entry name" value="tRNA_anti-codon"/>
    <property type="match status" value="1"/>
</dbReference>
<dbReference type="InterPro" id="IPR002312">
    <property type="entry name" value="Asp/Asn-tRNA-synth_IIb"/>
</dbReference>
<feature type="binding site" evidence="7">
    <location>
        <position position="246"/>
    </location>
    <ligand>
        <name>ATP</name>
        <dbReference type="ChEBI" id="CHEBI:30616"/>
    </ligand>
</feature>
<dbReference type="InterPro" id="IPR047090">
    <property type="entry name" value="AspRS_core"/>
</dbReference>
<accession>A0A286RFZ0</accession>
<keyword evidence="7" id="KW-0963">Cytoplasm</keyword>
<evidence type="ECO:0000256" key="5">
    <source>
        <dbReference type="ARBA" id="ARBA00022917"/>
    </source>
</evidence>
<dbReference type="SUPFAM" id="SSF50249">
    <property type="entry name" value="Nucleic acid-binding proteins"/>
    <property type="match status" value="1"/>
</dbReference>
<dbReference type="EMBL" id="CP018477">
    <property type="protein sequence ID" value="ASV74874.1"/>
    <property type="molecule type" value="Genomic_DNA"/>
</dbReference>
<evidence type="ECO:0000259" key="8">
    <source>
        <dbReference type="PROSITE" id="PS50862"/>
    </source>
</evidence>
<comment type="subunit">
    <text evidence="7">Homodimer.</text>
</comment>
<evidence type="ECO:0000256" key="4">
    <source>
        <dbReference type="ARBA" id="ARBA00022840"/>
    </source>
</evidence>
<feature type="domain" description="Aminoacyl-transfer RNA synthetases class-II family profile" evidence="8">
    <location>
        <begin position="158"/>
        <end position="587"/>
    </location>
</feature>
<comment type="similarity">
    <text evidence="1 7">Belongs to the class-II aminoacyl-tRNA synthetase family. Type 1 subfamily.</text>
</comment>
<keyword evidence="3 7" id="KW-0547">Nucleotide-binding</keyword>
<comment type="function">
    <text evidence="7">Aspartyl-tRNA synthetase with relaxed tRNA specificity since it is able to aspartylate not only its cognate tRNA(Asp) but also tRNA(Asn). Reaction proceeds in two steps: L-aspartate is first activated by ATP to form Asp-AMP and then transferred to the acceptor end of tRNA(Asp/Asn).</text>
</comment>